<evidence type="ECO:0000256" key="1">
    <source>
        <dbReference type="ARBA" id="ARBA00004141"/>
    </source>
</evidence>
<keyword evidence="9" id="KW-1185">Reference proteome</keyword>
<evidence type="ECO:0000256" key="4">
    <source>
        <dbReference type="ARBA" id="ARBA00023136"/>
    </source>
</evidence>
<feature type="transmembrane region" description="Helical" evidence="6">
    <location>
        <begin position="59"/>
        <end position="79"/>
    </location>
</feature>
<keyword evidence="2 6" id="KW-0812">Transmembrane</keyword>
<dbReference type="EMBL" id="LCTW02000046">
    <property type="protein sequence ID" value="KXX80945.1"/>
    <property type="molecule type" value="Genomic_DNA"/>
</dbReference>
<comment type="subcellular location">
    <subcellularLocation>
        <location evidence="1">Membrane</location>
        <topology evidence="1">Multi-pass membrane protein</topology>
    </subcellularLocation>
</comment>
<comment type="similarity">
    <text evidence="5">Belongs to the SAT4 family.</text>
</comment>
<dbReference type="Pfam" id="PF20684">
    <property type="entry name" value="Fung_rhodopsin"/>
    <property type="match status" value="1"/>
</dbReference>
<reference evidence="8 9" key="1">
    <citation type="journal article" date="2016" name="Genome Announc.">
        <title>Genome Sequence of Madurella mycetomatis mm55, Isolated from a Human Mycetoma Case in Sudan.</title>
        <authorList>
            <person name="Smit S."/>
            <person name="Derks M.F."/>
            <person name="Bervoets S."/>
            <person name="Fahal A."/>
            <person name="van Leeuwen W."/>
            <person name="van Belkum A."/>
            <person name="van de Sande W.W."/>
        </authorList>
    </citation>
    <scope>NUCLEOTIDE SEQUENCE [LARGE SCALE GENOMIC DNA]</scope>
    <source>
        <strain evidence="9">mm55</strain>
    </source>
</reference>
<feature type="domain" description="Rhodopsin" evidence="7">
    <location>
        <begin position="76"/>
        <end position="323"/>
    </location>
</feature>
<dbReference type="InterPro" id="IPR049326">
    <property type="entry name" value="Rhodopsin_dom_fungi"/>
</dbReference>
<dbReference type="InterPro" id="IPR052337">
    <property type="entry name" value="SAT4-like"/>
</dbReference>
<keyword evidence="4 6" id="KW-0472">Membrane</keyword>
<feature type="transmembrane region" description="Helical" evidence="6">
    <location>
        <begin position="298"/>
        <end position="318"/>
    </location>
</feature>
<evidence type="ECO:0000256" key="2">
    <source>
        <dbReference type="ARBA" id="ARBA00022692"/>
    </source>
</evidence>
<feature type="transmembrane region" description="Helical" evidence="6">
    <location>
        <begin position="231"/>
        <end position="249"/>
    </location>
</feature>
<keyword evidence="3 6" id="KW-1133">Transmembrane helix</keyword>
<dbReference type="GO" id="GO:0016020">
    <property type="term" value="C:membrane"/>
    <property type="evidence" value="ECO:0007669"/>
    <property type="project" value="UniProtKB-SubCell"/>
</dbReference>
<evidence type="ECO:0000313" key="8">
    <source>
        <dbReference type="EMBL" id="KXX80945.1"/>
    </source>
</evidence>
<dbReference type="PANTHER" id="PTHR33048:SF47">
    <property type="entry name" value="INTEGRAL MEMBRANE PROTEIN-RELATED"/>
    <property type="match status" value="1"/>
</dbReference>
<feature type="transmembrane region" description="Helical" evidence="6">
    <location>
        <begin position="146"/>
        <end position="170"/>
    </location>
</feature>
<sequence length="360" mass="40224">MTACADAASSSSLAYLAYQGFLAWKNSVTIPPGRPDGMSNGSQSSWPIMMEWTDRGTQLFACAVSMAIISTIFVTLRFITRGCVLHVLGPTDWFMAVTLVGCDTNPHTTSIPPSIHPSKHTYVHAARLSRCYNNHYYESTDHASDLMFASFLIGGTSLVLTKISILLLFVDIFVMNMMRRAAFVVITAVTLYGLWLVFSNIFFCIPVQSFWDLTIPNRRCINGPMKWYADAGLNLALDLIIFFLPLPIVKSLTLPWRQKLWLYFVFALGFFVCIMSALRVYFLWVTVTSHSSWAAMEIATWSVIGINVSIAVACIITLKPLVAKLCPRLLTGDESHNVYDLPRPPTISSTPCRLRGFIMD</sequence>
<dbReference type="OrthoDB" id="5417844at2759"/>
<dbReference type="Proteomes" id="UP000078237">
    <property type="component" value="Unassembled WGS sequence"/>
</dbReference>
<evidence type="ECO:0000256" key="6">
    <source>
        <dbReference type="SAM" id="Phobius"/>
    </source>
</evidence>
<dbReference type="AlphaFoldDB" id="A0A175WBG2"/>
<dbReference type="STRING" id="100816.A0A175WBG2"/>
<evidence type="ECO:0000259" key="7">
    <source>
        <dbReference type="Pfam" id="PF20684"/>
    </source>
</evidence>
<protein>
    <recommendedName>
        <fullName evidence="7">Rhodopsin domain-containing protein</fullName>
    </recommendedName>
</protein>
<accession>A0A175WBG2</accession>
<evidence type="ECO:0000313" key="9">
    <source>
        <dbReference type="Proteomes" id="UP000078237"/>
    </source>
</evidence>
<dbReference type="VEuPathDB" id="FungiDB:MMYC01_203910"/>
<evidence type="ECO:0000256" key="5">
    <source>
        <dbReference type="ARBA" id="ARBA00038359"/>
    </source>
</evidence>
<dbReference type="PANTHER" id="PTHR33048">
    <property type="entry name" value="PTH11-LIKE INTEGRAL MEMBRANE PROTEIN (AFU_ORTHOLOGUE AFUA_5G11245)"/>
    <property type="match status" value="1"/>
</dbReference>
<feature type="transmembrane region" description="Helical" evidence="6">
    <location>
        <begin position="182"/>
        <end position="211"/>
    </location>
</feature>
<name>A0A175WBG2_9PEZI</name>
<evidence type="ECO:0000256" key="3">
    <source>
        <dbReference type="ARBA" id="ARBA00022989"/>
    </source>
</evidence>
<proteinExistence type="inferred from homology"/>
<comment type="caution">
    <text evidence="8">The sequence shown here is derived from an EMBL/GenBank/DDBJ whole genome shotgun (WGS) entry which is preliminary data.</text>
</comment>
<organism evidence="8 9">
    <name type="scientific">Madurella mycetomatis</name>
    <dbReference type="NCBI Taxonomy" id="100816"/>
    <lineage>
        <taxon>Eukaryota</taxon>
        <taxon>Fungi</taxon>
        <taxon>Dikarya</taxon>
        <taxon>Ascomycota</taxon>
        <taxon>Pezizomycotina</taxon>
        <taxon>Sordariomycetes</taxon>
        <taxon>Sordariomycetidae</taxon>
        <taxon>Sordariales</taxon>
        <taxon>Sordariales incertae sedis</taxon>
        <taxon>Madurella</taxon>
    </lineage>
</organism>
<gene>
    <name evidence="8" type="ORF">MMYC01_203910</name>
</gene>
<feature type="transmembrane region" description="Helical" evidence="6">
    <location>
        <begin position="261"/>
        <end position="286"/>
    </location>
</feature>